<dbReference type="InterPro" id="IPR002491">
    <property type="entry name" value="ABC_transptr_periplasmic_BD"/>
</dbReference>
<feature type="domain" description="Fe/B12 periplasmic-binding" evidence="7">
    <location>
        <begin position="47"/>
        <end position="309"/>
    </location>
</feature>
<gene>
    <name evidence="8" type="ORF">COO20_18970</name>
</gene>
<dbReference type="Gene3D" id="3.40.50.1980">
    <property type="entry name" value="Nitrogenase molybdenum iron protein domain"/>
    <property type="match status" value="2"/>
</dbReference>
<dbReference type="GO" id="GO:0030288">
    <property type="term" value="C:outer membrane-bounded periplasmic space"/>
    <property type="evidence" value="ECO:0007669"/>
    <property type="project" value="TreeGrafter"/>
</dbReference>
<proteinExistence type="inferred from homology"/>
<keyword evidence="4" id="KW-0408">Iron</keyword>
<dbReference type="AlphaFoldDB" id="A0A2N3KMC5"/>
<keyword evidence="4" id="KW-0406">Ion transport</keyword>
<dbReference type="Proteomes" id="UP000233597">
    <property type="component" value="Unassembled WGS sequence"/>
</dbReference>
<dbReference type="PANTHER" id="PTHR30532:SF1">
    <property type="entry name" value="IRON(3+)-HYDROXAMATE-BINDING PROTEIN FHUD"/>
    <property type="match status" value="1"/>
</dbReference>
<feature type="chain" id="PRO_5014613077" evidence="6">
    <location>
        <begin position="25"/>
        <end position="311"/>
    </location>
</feature>
<comment type="subcellular location">
    <subcellularLocation>
        <location evidence="1">Cell envelope</location>
    </subcellularLocation>
</comment>
<dbReference type="OrthoDB" id="8370650at2"/>
<name>A0A2N3KMC5_9PROT</name>
<evidence type="ECO:0000256" key="4">
    <source>
        <dbReference type="ARBA" id="ARBA00022496"/>
    </source>
</evidence>
<dbReference type="InterPro" id="IPR051313">
    <property type="entry name" value="Bact_iron-sidero_bind"/>
</dbReference>
<dbReference type="SUPFAM" id="SSF53807">
    <property type="entry name" value="Helical backbone' metal receptor"/>
    <property type="match status" value="1"/>
</dbReference>
<dbReference type="CDD" id="cd01146">
    <property type="entry name" value="FhuD"/>
    <property type="match status" value="1"/>
</dbReference>
<dbReference type="EMBL" id="NWTK01000014">
    <property type="protein sequence ID" value="PKR51660.1"/>
    <property type="molecule type" value="Genomic_DNA"/>
</dbReference>
<sequence>MQLQKFGRVALGCMLAFATLPAIAMPAEAETYMHENGTADFKTAPTRFAVTNWSLTESLLALGIAPVGIPDADGYRDWVVEPPLPDDFTNLGTRTEPNFEALRDSKPDAILISSDLGMAYEKLGDIAPTLVYSIYNRSGPAFDHAEDLLRKLGALTGNSDKAEEVIANANARIASAGERITKVMGKGRKIAIVRIIDDANFRIHGDTSLFGSVLARMGLENAWKGQVNSWSFHLGGIADLAKIGDAELAYIEPVAPTVKAKLFASPLWKTLPFVRSNHVHAIPSSWTFGGVLAGARFAEQLADAIEASANP</sequence>
<evidence type="ECO:0000313" key="8">
    <source>
        <dbReference type="EMBL" id="PKR51660.1"/>
    </source>
</evidence>
<evidence type="ECO:0000256" key="5">
    <source>
        <dbReference type="ARBA" id="ARBA00022729"/>
    </source>
</evidence>
<dbReference type="PRINTS" id="PR01715">
    <property type="entry name" value="FERRIBNDNGPP"/>
</dbReference>
<protein>
    <submittedName>
        <fullName evidence="8">Ferrichrome ABC transporter substrate-binding protein</fullName>
    </submittedName>
</protein>
<feature type="signal peptide" evidence="6">
    <location>
        <begin position="1"/>
        <end position="24"/>
    </location>
</feature>
<evidence type="ECO:0000259" key="7">
    <source>
        <dbReference type="PROSITE" id="PS50983"/>
    </source>
</evidence>
<dbReference type="PANTHER" id="PTHR30532">
    <property type="entry name" value="IRON III DICITRATE-BINDING PERIPLASMIC PROTEIN"/>
    <property type="match status" value="1"/>
</dbReference>
<reference evidence="8 9" key="1">
    <citation type="submission" date="2017-09" db="EMBL/GenBank/DDBJ databases">
        <title>Biodiversity and function of Thalassospira species in the particle-attached aromatic-hydrocarbon-degrading consortia from the surface seawater of the South China Sea.</title>
        <authorList>
            <person name="Dong C."/>
            <person name="Liu R."/>
            <person name="Shao Z."/>
        </authorList>
    </citation>
    <scope>NUCLEOTIDE SEQUENCE [LARGE SCALE GENOMIC DNA]</scope>
    <source>
        <strain evidence="8 9">CSC1P2</strain>
    </source>
</reference>
<keyword evidence="5 6" id="KW-0732">Signal</keyword>
<dbReference type="RefSeq" id="WP_101269427.1">
    <property type="nucleotide sequence ID" value="NZ_NWTK01000014.1"/>
</dbReference>
<evidence type="ECO:0000256" key="2">
    <source>
        <dbReference type="ARBA" id="ARBA00008814"/>
    </source>
</evidence>
<evidence type="ECO:0000313" key="9">
    <source>
        <dbReference type="Proteomes" id="UP000233597"/>
    </source>
</evidence>
<comment type="caution">
    <text evidence="8">The sequence shown here is derived from an EMBL/GenBank/DDBJ whole genome shotgun (WGS) entry which is preliminary data.</text>
</comment>
<dbReference type="Pfam" id="PF01497">
    <property type="entry name" value="Peripla_BP_2"/>
    <property type="match status" value="1"/>
</dbReference>
<evidence type="ECO:0000256" key="3">
    <source>
        <dbReference type="ARBA" id="ARBA00022448"/>
    </source>
</evidence>
<evidence type="ECO:0000256" key="1">
    <source>
        <dbReference type="ARBA" id="ARBA00004196"/>
    </source>
</evidence>
<dbReference type="PROSITE" id="PS50983">
    <property type="entry name" value="FE_B12_PBP"/>
    <property type="match status" value="1"/>
</dbReference>
<evidence type="ECO:0000256" key="6">
    <source>
        <dbReference type="SAM" id="SignalP"/>
    </source>
</evidence>
<comment type="similarity">
    <text evidence="2">Belongs to the bacterial solute-binding protein 8 family.</text>
</comment>
<keyword evidence="4" id="KW-0410">Iron transport</keyword>
<accession>A0A2N3KMC5</accession>
<dbReference type="GO" id="GO:1901678">
    <property type="term" value="P:iron coordination entity transport"/>
    <property type="evidence" value="ECO:0007669"/>
    <property type="project" value="UniProtKB-ARBA"/>
</dbReference>
<keyword evidence="3" id="KW-0813">Transport</keyword>
<organism evidence="8 9">
    <name type="scientific">Thalassospira marina</name>
    <dbReference type="NCBI Taxonomy" id="2048283"/>
    <lineage>
        <taxon>Bacteria</taxon>
        <taxon>Pseudomonadati</taxon>
        <taxon>Pseudomonadota</taxon>
        <taxon>Alphaproteobacteria</taxon>
        <taxon>Rhodospirillales</taxon>
        <taxon>Thalassospiraceae</taxon>
        <taxon>Thalassospira</taxon>
    </lineage>
</organism>